<name>A0A834LJW8_RHOSS</name>
<dbReference type="PROSITE" id="PS50011">
    <property type="entry name" value="PROTEIN_KINASE_DOM"/>
    <property type="match status" value="1"/>
</dbReference>
<dbReference type="Gene3D" id="1.10.510.10">
    <property type="entry name" value="Transferase(Phosphotransferase) domain 1"/>
    <property type="match status" value="1"/>
</dbReference>
<evidence type="ECO:0000256" key="7">
    <source>
        <dbReference type="ARBA" id="ARBA00022741"/>
    </source>
</evidence>
<evidence type="ECO:0000256" key="16">
    <source>
        <dbReference type="SAM" id="Phobius"/>
    </source>
</evidence>
<evidence type="ECO:0000256" key="12">
    <source>
        <dbReference type="ARBA" id="ARBA00023180"/>
    </source>
</evidence>
<keyword evidence="5 16" id="KW-0812">Transmembrane</keyword>
<dbReference type="PROSITE" id="PS00107">
    <property type="entry name" value="PROTEIN_KINASE_ATP"/>
    <property type="match status" value="1"/>
</dbReference>
<evidence type="ECO:0000259" key="17">
    <source>
        <dbReference type="PROSITE" id="PS50011"/>
    </source>
</evidence>
<keyword evidence="8" id="KW-0418">Kinase</keyword>
<keyword evidence="10 16" id="KW-1133">Transmembrane helix</keyword>
<dbReference type="GO" id="GO:0005524">
    <property type="term" value="F:ATP binding"/>
    <property type="evidence" value="ECO:0007669"/>
    <property type="project" value="UniProtKB-UniRule"/>
</dbReference>
<dbReference type="SUPFAM" id="SSF56112">
    <property type="entry name" value="Protein kinase-like (PK-like)"/>
    <property type="match status" value="1"/>
</dbReference>
<evidence type="ECO:0000256" key="2">
    <source>
        <dbReference type="ARBA" id="ARBA00012513"/>
    </source>
</evidence>
<dbReference type="OrthoDB" id="1591964at2759"/>
<evidence type="ECO:0000313" key="19">
    <source>
        <dbReference type="Proteomes" id="UP000626092"/>
    </source>
</evidence>
<dbReference type="GO" id="GO:0016020">
    <property type="term" value="C:membrane"/>
    <property type="evidence" value="ECO:0007669"/>
    <property type="project" value="UniProtKB-SubCell"/>
</dbReference>
<dbReference type="AlphaFoldDB" id="A0A834LJW8"/>
<evidence type="ECO:0000256" key="1">
    <source>
        <dbReference type="ARBA" id="ARBA00004479"/>
    </source>
</evidence>
<dbReference type="InterPro" id="IPR011009">
    <property type="entry name" value="Kinase-like_dom_sf"/>
</dbReference>
<keyword evidence="6" id="KW-0732">Signal</keyword>
<keyword evidence="11 16" id="KW-0472">Membrane</keyword>
<accession>A0A834LJW8</accession>
<dbReference type="InterPro" id="IPR045874">
    <property type="entry name" value="LRK10/LRL21-25-like"/>
</dbReference>
<keyword evidence="9 15" id="KW-0067">ATP-binding</keyword>
<keyword evidence="3" id="KW-0723">Serine/threonine-protein kinase</keyword>
<dbReference type="FunFam" id="3.30.200.20:FF:000178">
    <property type="entry name" value="serine/threonine-protein kinase PBS1-like"/>
    <property type="match status" value="1"/>
</dbReference>
<evidence type="ECO:0000256" key="9">
    <source>
        <dbReference type="ARBA" id="ARBA00022840"/>
    </source>
</evidence>
<comment type="caution">
    <text evidence="18">The sequence shown here is derived from an EMBL/GenBank/DDBJ whole genome shotgun (WGS) entry which is preliminary data.</text>
</comment>
<organism evidence="18 19">
    <name type="scientific">Rhododendron simsii</name>
    <name type="common">Sims's rhododendron</name>
    <dbReference type="NCBI Taxonomy" id="118357"/>
    <lineage>
        <taxon>Eukaryota</taxon>
        <taxon>Viridiplantae</taxon>
        <taxon>Streptophyta</taxon>
        <taxon>Embryophyta</taxon>
        <taxon>Tracheophyta</taxon>
        <taxon>Spermatophyta</taxon>
        <taxon>Magnoliopsida</taxon>
        <taxon>eudicotyledons</taxon>
        <taxon>Gunneridae</taxon>
        <taxon>Pentapetalae</taxon>
        <taxon>asterids</taxon>
        <taxon>Ericales</taxon>
        <taxon>Ericaceae</taxon>
        <taxon>Ericoideae</taxon>
        <taxon>Rhodoreae</taxon>
        <taxon>Rhododendron</taxon>
    </lineage>
</organism>
<dbReference type="EC" id="2.7.11.1" evidence="2"/>
<comment type="catalytic activity">
    <reaction evidence="14">
        <text>L-seryl-[protein] + ATP = O-phospho-L-seryl-[protein] + ADP + H(+)</text>
        <dbReference type="Rhea" id="RHEA:17989"/>
        <dbReference type="Rhea" id="RHEA-COMP:9863"/>
        <dbReference type="Rhea" id="RHEA-COMP:11604"/>
        <dbReference type="ChEBI" id="CHEBI:15378"/>
        <dbReference type="ChEBI" id="CHEBI:29999"/>
        <dbReference type="ChEBI" id="CHEBI:30616"/>
        <dbReference type="ChEBI" id="CHEBI:83421"/>
        <dbReference type="ChEBI" id="CHEBI:456216"/>
        <dbReference type="EC" id="2.7.11.1"/>
    </reaction>
</comment>
<evidence type="ECO:0000256" key="13">
    <source>
        <dbReference type="ARBA" id="ARBA00047899"/>
    </source>
</evidence>
<comment type="catalytic activity">
    <reaction evidence="13">
        <text>L-threonyl-[protein] + ATP = O-phospho-L-threonyl-[protein] + ADP + H(+)</text>
        <dbReference type="Rhea" id="RHEA:46608"/>
        <dbReference type="Rhea" id="RHEA-COMP:11060"/>
        <dbReference type="Rhea" id="RHEA-COMP:11605"/>
        <dbReference type="ChEBI" id="CHEBI:15378"/>
        <dbReference type="ChEBI" id="CHEBI:30013"/>
        <dbReference type="ChEBI" id="CHEBI:30616"/>
        <dbReference type="ChEBI" id="CHEBI:61977"/>
        <dbReference type="ChEBI" id="CHEBI:456216"/>
        <dbReference type="EC" id="2.7.11.1"/>
    </reaction>
</comment>
<dbReference type="Gene3D" id="3.30.200.20">
    <property type="entry name" value="Phosphorylase Kinase, domain 1"/>
    <property type="match status" value="1"/>
</dbReference>
<evidence type="ECO:0000256" key="4">
    <source>
        <dbReference type="ARBA" id="ARBA00022679"/>
    </source>
</evidence>
<feature type="binding site" evidence="15">
    <location>
        <position position="314"/>
    </location>
    <ligand>
        <name>ATP</name>
        <dbReference type="ChEBI" id="CHEBI:30616"/>
    </ligand>
</feature>
<comment type="subcellular location">
    <subcellularLocation>
        <location evidence="1">Membrane</location>
        <topology evidence="1">Single-pass type I membrane protein</topology>
    </subcellularLocation>
</comment>
<evidence type="ECO:0000256" key="5">
    <source>
        <dbReference type="ARBA" id="ARBA00022692"/>
    </source>
</evidence>
<dbReference type="PANTHER" id="PTHR27009">
    <property type="entry name" value="RUST RESISTANCE KINASE LR10-RELATED"/>
    <property type="match status" value="1"/>
</dbReference>
<dbReference type="InterPro" id="IPR000719">
    <property type="entry name" value="Prot_kinase_dom"/>
</dbReference>
<dbReference type="GO" id="GO:0004674">
    <property type="term" value="F:protein serine/threonine kinase activity"/>
    <property type="evidence" value="ECO:0007669"/>
    <property type="project" value="UniProtKB-KW"/>
</dbReference>
<keyword evidence="19" id="KW-1185">Reference proteome</keyword>
<evidence type="ECO:0000256" key="6">
    <source>
        <dbReference type="ARBA" id="ARBA00022729"/>
    </source>
</evidence>
<evidence type="ECO:0000313" key="18">
    <source>
        <dbReference type="EMBL" id="KAF7140054.1"/>
    </source>
</evidence>
<feature type="domain" description="Protein kinase" evidence="17">
    <location>
        <begin position="286"/>
        <end position="536"/>
    </location>
</feature>
<protein>
    <recommendedName>
        <fullName evidence="2">non-specific serine/threonine protein kinase</fullName>
        <ecNumber evidence="2">2.7.11.1</ecNumber>
    </recommendedName>
</protein>
<evidence type="ECO:0000256" key="8">
    <source>
        <dbReference type="ARBA" id="ARBA00022777"/>
    </source>
</evidence>
<evidence type="ECO:0000256" key="14">
    <source>
        <dbReference type="ARBA" id="ARBA00048679"/>
    </source>
</evidence>
<evidence type="ECO:0000256" key="10">
    <source>
        <dbReference type="ARBA" id="ARBA00022989"/>
    </source>
</evidence>
<gene>
    <name evidence="18" type="ORF">RHSIM_Rhsim06G0120800</name>
</gene>
<dbReference type="Pfam" id="PF00069">
    <property type="entry name" value="Pkinase"/>
    <property type="match status" value="1"/>
</dbReference>
<feature type="transmembrane region" description="Helical" evidence="16">
    <location>
        <begin position="229"/>
        <end position="248"/>
    </location>
</feature>
<keyword evidence="12" id="KW-0325">Glycoprotein</keyword>
<reference evidence="18" key="1">
    <citation type="submission" date="2019-11" db="EMBL/GenBank/DDBJ databases">
        <authorList>
            <person name="Liu Y."/>
            <person name="Hou J."/>
            <person name="Li T.-Q."/>
            <person name="Guan C.-H."/>
            <person name="Wu X."/>
            <person name="Wu H.-Z."/>
            <person name="Ling F."/>
            <person name="Zhang R."/>
            <person name="Shi X.-G."/>
            <person name="Ren J.-P."/>
            <person name="Chen E.-F."/>
            <person name="Sun J.-M."/>
        </authorList>
    </citation>
    <scope>NUCLEOTIDE SEQUENCE</scope>
    <source>
        <strain evidence="18">Adult_tree_wgs_1</strain>
        <tissue evidence="18">Leaves</tissue>
    </source>
</reference>
<dbReference type="SMART" id="SM00220">
    <property type="entry name" value="S_TKc"/>
    <property type="match status" value="1"/>
</dbReference>
<dbReference type="Proteomes" id="UP000626092">
    <property type="component" value="Unassembled WGS sequence"/>
</dbReference>
<evidence type="ECO:0000256" key="11">
    <source>
        <dbReference type="ARBA" id="ARBA00023136"/>
    </source>
</evidence>
<dbReference type="FunFam" id="1.10.510.10:FF:001023">
    <property type="entry name" value="Os07g0541700 protein"/>
    <property type="match status" value="1"/>
</dbReference>
<dbReference type="InterPro" id="IPR017441">
    <property type="entry name" value="Protein_kinase_ATP_BS"/>
</dbReference>
<evidence type="ECO:0000256" key="15">
    <source>
        <dbReference type="PROSITE-ProRule" id="PRU10141"/>
    </source>
</evidence>
<sequence>MPEEEILTTVTALPPVGISTTSPTPFGLKAIDYTNYTIRLVDFGVHKGNCSSLPLPSLSVDNFTDRTSFSWNYTDAAVLVACEKPVKSLQYVDINDATRNCSINREVLVGSSSSDENDRKRYSYYYIESGDLRAGDLADDCRVDKVFPTTPRPGSRDTNGENPEHKSNLSLVELHKKLEYGFFLSWERILCEGCTGLGRCSFDYGYYKVKCNMRPYTYYVFPRIKIPGLFLGARALCGFLGLFAFLIYKFRRRHLSMFDTIEGFLQSQNNPMPIRYSNSQIRKMTSGFKDKLGEGGYGSVYKAKLRSGYSAAIKVLEKSKANGQEFINEVATIGMIHHANVVRLIGFCATRSKRALVYEFMPNGSLEKYLFSQEGSISLSCKQMYDISLGVARGIEYLHCGCDMQISHFDIKPNNNLLDENFNPKLSDFGLAKLYPTDNSMVSLTVARGTMGYMAPELFYKNIGRVSYKADVYSYGMLLMEMAGRRRNLNACADHASQIYFPSWIYDQFKEGKEIEMGEVAVDEKEMVRKMVITAL</sequence>
<keyword evidence="7 15" id="KW-0547">Nucleotide-binding</keyword>
<evidence type="ECO:0000256" key="3">
    <source>
        <dbReference type="ARBA" id="ARBA00022527"/>
    </source>
</evidence>
<proteinExistence type="predicted"/>
<dbReference type="EMBL" id="WJXA01000006">
    <property type="protein sequence ID" value="KAF7140054.1"/>
    <property type="molecule type" value="Genomic_DNA"/>
</dbReference>
<keyword evidence="4" id="KW-0808">Transferase</keyword>